<dbReference type="EMBL" id="CP011393">
    <property type="protein sequence ID" value="ANE40915.1"/>
    <property type="molecule type" value="Genomic_DNA"/>
</dbReference>
<dbReference type="AlphaFoldDB" id="A0A172T1N0"/>
<dbReference type="KEGG" id="fng:JM64_02040"/>
<reference evidence="2" key="2">
    <citation type="journal article" date="2020" name="mSystems">
        <title>Genome- and Community-Level Interaction Insights into Carbon Utilization and Element Cycling Functions of Hydrothermarchaeota in Hydrothermal Sediment.</title>
        <authorList>
            <person name="Zhou Z."/>
            <person name="Liu Y."/>
            <person name="Xu W."/>
            <person name="Pan J."/>
            <person name="Luo Z.H."/>
            <person name="Li M."/>
        </authorList>
    </citation>
    <scope>NUCLEOTIDE SEQUENCE [LARGE SCALE GENOMIC DNA]</scope>
    <source>
        <strain evidence="3">SpSt-604</strain>
        <strain evidence="2">SpSt-640</strain>
    </source>
</reference>
<evidence type="ECO:0000313" key="2">
    <source>
        <dbReference type="EMBL" id="HGQ77351.1"/>
    </source>
</evidence>
<dbReference type="SUPFAM" id="SSF53649">
    <property type="entry name" value="Alkaline phosphatase-like"/>
    <property type="match status" value="1"/>
</dbReference>
<dbReference type="OrthoDB" id="502398at2"/>
<evidence type="ECO:0000313" key="1">
    <source>
        <dbReference type="EMBL" id="ANE40915.1"/>
    </source>
</evidence>
<dbReference type="InterPro" id="IPR002591">
    <property type="entry name" value="Phosphodiest/P_Trfase"/>
</dbReference>
<dbReference type="PATRIC" id="fig|93466.3.peg.459"/>
<dbReference type="PANTHER" id="PTHR10151:SF120">
    <property type="entry name" value="BIS(5'-ADENOSYL)-TRIPHOSPHATASE"/>
    <property type="match status" value="1"/>
</dbReference>
<dbReference type="Proteomes" id="UP000077096">
    <property type="component" value="Chromosome"/>
</dbReference>
<dbReference type="PANTHER" id="PTHR10151">
    <property type="entry name" value="ECTONUCLEOTIDE PYROPHOSPHATASE/PHOSPHODIESTERASE"/>
    <property type="match status" value="1"/>
</dbReference>
<dbReference type="Gene3D" id="3.40.720.10">
    <property type="entry name" value="Alkaline Phosphatase, subunit A"/>
    <property type="match status" value="1"/>
</dbReference>
<protein>
    <submittedName>
        <fullName evidence="2">Alkaline phosphatase family protein</fullName>
    </submittedName>
    <submittedName>
        <fullName evidence="1">Phosphodiesterase</fullName>
    </submittedName>
</protein>
<accession>A0A172T1N0</accession>
<proteinExistence type="predicted"/>
<gene>
    <name evidence="3" type="ORF">ENT72_05570</name>
    <name evidence="2" type="ORF">ENU12_05500</name>
    <name evidence="1" type="ORF">JM64_02040</name>
</gene>
<dbReference type="Pfam" id="PF01663">
    <property type="entry name" value="Phosphodiest"/>
    <property type="match status" value="2"/>
</dbReference>
<reference evidence="1 4" key="1">
    <citation type="submission" date="2014-08" db="EMBL/GenBank/DDBJ databases">
        <title>Fervidobacterium pennivorans DYC genome.</title>
        <authorList>
            <person name="Wushke S."/>
        </authorList>
    </citation>
    <scope>NUCLEOTIDE SEQUENCE [LARGE SCALE GENOMIC DNA]</scope>
    <source>
        <strain evidence="1 4">DYC</strain>
    </source>
</reference>
<dbReference type="EMBL" id="DSZT01000173">
    <property type="protein sequence ID" value="HGU42364.1"/>
    <property type="molecule type" value="Genomic_DNA"/>
</dbReference>
<organism evidence="1 4">
    <name type="scientific">Fervidobacterium pennivorans</name>
    <dbReference type="NCBI Taxonomy" id="93466"/>
    <lineage>
        <taxon>Bacteria</taxon>
        <taxon>Thermotogati</taxon>
        <taxon>Thermotogota</taxon>
        <taxon>Thermotogae</taxon>
        <taxon>Thermotogales</taxon>
        <taxon>Fervidobacteriaceae</taxon>
        <taxon>Fervidobacterium</taxon>
    </lineage>
</organism>
<dbReference type="GO" id="GO:0016787">
    <property type="term" value="F:hydrolase activity"/>
    <property type="evidence" value="ECO:0007669"/>
    <property type="project" value="UniProtKB-ARBA"/>
</dbReference>
<sequence length="391" mass="44318">MSVGDGLISPQYDSSIVNLVSTFLKHFAIQSNHPEYPLEGNFEGFFHNVKKIVIFLIDGMGYNKFLKINTNIGFRDIIKVSSVFPTTTVAAVTSWFTGKTPKEHGLLGYILYLREIGSITNMIEFTYPGVEGGIFSGLIKKRLHRLDNVFDLLKDRGFYGGVLTHANISNSGLSYLIHKNAHVMGYYYMGDLLATLKKKLAEDWQGILYIYWGHLDGLGHKKGPDSEAYEMEMTRLLLEIKKFAEEHIPNDTLLVVTSDHGMVQIPSSTNYFLKPTDTFNKLLVSPPGGEMRMMYFYLVKKSNYEFLRNYFEENYPSSCVFLTSREAVDMGLFGPGRVHPELYNRIGDAIMITKSNNAFTYLYSGGEERLAGMHGSLTEDEVFVPAVFIRR</sequence>
<dbReference type="InterPro" id="IPR017850">
    <property type="entry name" value="Alkaline_phosphatase_core_sf"/>
</dbReference>
<dbReference type="EMBL" id="DTBH01000121">
    <property type="protein sequence ID" value="HGQ77351.1"/>
    <property type="molecule type" value="Genomic_DNA"/>
</dbReference>
<name>A0A172T1N0_FERPE</name>
<evidence type="ECO:0000313" key="4">
    <source>
        <dbReference type="Proteomes" id="UP000077096"/>
    </source>
</evidence>
<evidence type="ECO:0000313" key="3">
    <source>
        <dbReference type="EMBL" id="HGU42364.1"/>
    </source>
</evidence>